<dbReference type="EMBL" id="JBHTCF010000022">
    <property type="protein sequence ID" value="MFC7309600.1"/>
    <property type="molecule type" value="Genomic_DNA"/>
</dbReference>
<organism evidence="2 3">
    <name type="scientific">Streptomyces monticola</name>
    <dbReference type="NCBI Taxonomy" id="2666263"/>
    <lineage>
        <taxon>Bacteria</taxon>
        <taxon>Bacillati</taxon>
        <taxon>Actinomycetota</taxon>
        <taxon>Actinomycetes</taxon>
        <taxon>Kitasatosporales</taxon>
        <taxon>Streptomycetaceae</taxon>
        <taxon>Streptomyces</taxon>
    </lineage>
</organism>
<comment type="caution">
    <text evidence="2">The sequence shown here is derived from an EMBL/GenBank/DDBJ whole genome shotgun (WGS) entry which is preliminary data.</text>
</comment>
<feature type="region of interest" description="Disordered" evidence="1">
    <location>
        <begin position="45"/>
        <end position="139"/>
    </location>
</feature>
<protein>
    <submittedName>
        <fullName evidence="2">Uncharacterized protein</fullName>
    </submittedName>
</protein>
<proteinExistence type="predicted"/>
<feature type="compositionally biased region" description="Pro residues" evidence="1">
    <location>
        <begin position="109"/>
        <end position="118"/>
    </location>
</feature>
<evidence type="ECO:0000313" key="2">
    <source>
        <dbReference type="EMBL" id="MFC7309600.1"/>
    </source>
</evidence>
<sequence>MTDSSGAPPEPDFLDRLLARHLPAGRRRPDVVRVRPRLTGPFERVDAVGATAREADGTVPLWPTSPEPRPGESELTPATREVRLRTERERTVVRTEREPAPETDGRRPAAPPPAPTPLLRPAAAVAPWPRPVPDVARGA</sequence>
<evidence type="ECO:0000256" key="1">
    <source>
        <dbReference type="SAM" id="MobiDB-lite"/>
    </source>
</evidence>
<name>A0ABW2JTT7_9ACTN</name>
<dbReference type="Proteomes" id="UP001596523">
    <property type="component" value="Unassembled WGS sequence"/>
</dbReference>
<feature type="non-terminal residue" evidence="2">
    <location>
        <position position="139"/>
    </location>
</feature>
<reference evidence="3" key="1">
    <citation type="journal article" date="2019" name="Int. J. Syst. Evol. Microbiol.">
        <title>The Global Catalogue of Microorganisms (GCM) 10K type strain sequencing project: providing services to taxonomists for standard genome sequencing and annotation.</title>
        <authorList>
            <consortium name="The Broad Institute Genomics Platform"/>
            <consortium name="The Broad Institute Genome Sequencing Center for Infectious Disease"/>
            <person name="Wu L."/>
            <person name="Ma J."/>
        </authorList>
    </citation>
    <scope>NUCLEOTIDE SEQUENCE [LARGE SCALE GENOMIC DNA]</scope>
    <source>
        <strain evidence="3">SYNS20</strain>
    </source>
</reference>
<feature type="compositionally biased region" description="Basic and acidic residues" evidence="1">
    <location>
        <begin position="80"/>
        <end position="107"/>
    </location>
</feature>
<gene>
    <name evidence="2" type="ORF">ACFQVC_35985</name>
</gene>
<evidence type="ECO:0000313" key="3">
    <source>
        <dbReference type="Proteomes" id="UP001596523"/>
    </source>
</evidence>
<keyword evidence="3" id="KW-1185">Reference proteome</keyword>
<feature type="compositionally biased region" description="Low complexity" evidence="1">
    <location>
        <begin position="119"/>
        <end position="139"/>
    </location>
</feature>
<accession>A0ABW2JTT7</accession>